<gene>
    <name evidence="9" type="ORF">LG368_14575</name>
</gene>
<evidence type="ECO:0000313" key="9">
    <source>
        <dbReference type="EMBL" id="MCB5163096.1"/>
    </source>
</evidence>
<evidence type="ECO:0000259" key="8">
    <source>
        <dbReference type="Pfam" id="PF02163"/>
    </source>
</evidence>
<dbReference type="EMBL" id="JAJATW010000037">
    <property type="protein sequence ID" value="MCB5163096.1"/>
    <property type="molecule type" value="Genomic_DNA"/>
</dbReference>
<keyword evidence="5 7" id="KW-1133">Transmembrane helix</keyword>
<evidence type="ECO:0000256" key="5">
    <source>
        <dbReference type="ARBA" id="ARBA00022989"/>
    </source>
</evidence>
<keyword evidence="6 7" id="KW-0472">Membrane</keyword>
<feature type="transmembrane region" description="Helical" evidence="7">
    <location>
        <begin position="193"/>
        <end position="215"/>
    </location>
</feature>
<evidence type="ECO:0000256" key="4">
    <source>
        <dbReference type="ARBA" id="ARBA00022692"/>
    </source>
</evidence>
<evidence type="ECO:0000256" key="6">
    <source>
        <dbReference type="ARBA" id="ARBA00023136"/>
    </source>
</evidence>
<evidence type="ECO:0000256" key="3">
    <source>
        <dbReference type="ARBA" id="ARBA00007931"/>
    </source>
</evidence>
<feature type="transmembrane region" description="Helical" evidence="7">
    <location>
        <begin position="251"/>
        <end position="276"/>
    </location>
</feature>
<evidence type="ECO:0000256" key="1">
    <source>
        <dbReference type="ARBA" id="ARBA00001947"/>
    </source>
</evidence>
<dbReference type="PANTHER" id="PTHR13325">
    <property type="entry name" value="PROTEASE M50 MEMBRANE-BOUND TRANSCRIPTION FACTOR SITE 2 PROTEASE"/>
    <property type="match status" value="1"/>
</dbReference>
<feature type="transmembrane region" description="Helical" evidence="7">
    <location>
        <begin position="359"/>
        <end position="380"/>
    </location>
</feature>
<feature type="transmembrane region" description="Helical" evidence="7">
    <location>
        <begin position="160"/>
        <end position="181"/>
    </location>
</feature>
<dbReference type="GO" id="GO:0012505">
    <property type="term" value="C:endomembrane system"/>
    <property type="evidence" value="ECO:0007669"/>
    <property type="project" value="UniProtKB-SubCell"/>
</dbReference>
<comment type="cofactor">
    <cofactor evidence="1">
        <name>Zn(2+)</name>
        <dbReference type="ChEBI" id="CHEBI:29105"/>
    </cofactor>
</comment>
<dbReference type="GO" id="GO:0005737">
    <property type="term" value="C:cytoplasm"/>
    <property type="evidence" value="ECO:0007669"/>
    <property type="project" value="TreeGrafter"/>
</dbReference>
<organism evidence="9 10">
    <name type="scientific">Marinomonas algarum</name>
    <dbReference type="NCBI Taxonomy" id="2883105"/>
    <lineage>
        <taxon>Bacteria</taxon>
        <taxon>Pseudomonadati</taxon>
        <taxon>Pseudomonadota</taxon>
        <taxon>Gammaproteobacteria</taxon>
        <taxon>Oceanospirillales</taxon>
        <taxon>Oceanospirillaceae</taxon>
        <taxon>Marinomonas</taxon>
    </lineage>
</organism>
<feature type="transmembrane region" description="Helical" evidence="7">
    <location>
        <begin position="386"/>
        <end position="406"/>
    </location>
</feature>
<sequence length="718" mass="81385">MSSTFSEGWYQVAQLKVALIPTTKVHKQLYRGLVWYVLQDACSGKFFRVPETVYRFLSRLTVSKTIEQVWQEFIEAYPEEAPGQEEVIQVLSQLHHSNLLFYRSESDHKAILDRKNKQTRQEHLTKLMAFMYLRVPIWNPDTMLSTFARLLYPLFSKTAFIVWLIVIGLGVETVLSNWGAVRTQGQGFLSPDNLFLLYIGLFGLKFIHEIGHAIAIRHFGGQVNTIGLMFIILTPLPYVDATQTWSLRNRWQRAIVGGAGMYFELFIAALSAMVWAKTAPGVLNSLAYNLMIIGSVSSLLFNGNPLLKFDAYYILSDATDLPNLYKKGSEQWLYYLNRWLLGTQKAESPSDNAYERSWYTFYGIASLLYRLAIVLIITLYAADLWIGLGIAMLVVSFGMWVVIPLWKLLRFLSSNGQLRKNRRRAWFVSISVFVTLLVCVSLVPIPYNIKAPGVVQASNSSQMFTQAGGYLLDANLASGVSVAKGDVLARFNNPDLNHQYELVTQQMAEVNWRLRQSLDNDQASQIALRRQQLALQEQRDELSSRLDRLAVVAPFDGVWMPAQLKSKLGTFFNQLDEVGTLYDLSSLRFSAVVTQEQASNLFDSQLSSDSELRLAGQADTTLSIQQLQLNPFRQTVLPSPALGWAGGGPIMAQRDANGSMVAQEPFFEITVPLTLDEKPELRTLEGMTGWLLIDLEWKSAFWQIRQAVLQVLQRRYQI</sequence>
<proteinExistence type="inferred from homology"/>
<dbReference type="Proteomes" id="UP001139095">
    <property type="component" value="Unassembled WGS sequence"/>
</dbReference>
<comment type="caution">
    <text evidence="9">The sequence shown here is derived from an EMBL/GenBank/DDBJ whole genome shotgun (WGS) entry which is preliminary data.</text>
</comment>
<keyword evidence="10" id="KW-1185">Reference proteome</keyword>
<feature type="domain" description="Peptidase M50" evidence="8">
    <location>
        <begin position="198"/>
        <end position="312"/>
    </location>
</feature>
<dbReference type="InterPro" id="IPR001193">
    <property type="entry name" value="MBTPS2"/>
</dbReference>
<evidence type="ECO:0000256" key="2">
    <source>
        <dbReference type="ARBA" id="ARBA00004127"/>
    </source>
</evidence>
<dbReference type="PANTHER" id="PTHR13325:SF3">
    <property type="entry name" value="MEMBRANE-BOUND TRANSCRIPTION FACTOR SITE-2 PROTEASE"/>
    <property type="match status" value="1"/>
</dbReference>
<dbReference type="GO" id="GO:0016020">
    <property type="term" value="C:membrane"/>
    <property type="evidence" value="ECO:0007669"/>
    <property type="project" value="InterPro"/>
</dbReference>
<feature type="transmembrane region" description="Helical" evidence="7">
    <location>
        <begin position="221"/>
        <end position="239"/>
    </location>
</feature>
<accession>A0A9X1LFQ9</accession>
<comment type="subcellular location">
    <subcellularLocation>
        <location evidence="2">Endomembrane system</location>
        <topology evidence="2">Multi-pass membrane protein</topology>
    </subcellularLocation>
</comment>
<dbReference type="InterPro" id="IPR008915">
    <property type="entry name" value="Peptidase_M50"/>
</dbReference>
<evidence type="ECO:0000256" key="7">
    <source>
        <dbReference type="SAM" id="Phobius"/>
    </source>
</evidence>
<dbReference type="SUPFAM" id="SSF111369">
    <property type="entry name" value="HlyD-like secretion proteins"/>
    <property type="match status" value="1"/>
</dbReference>
<feature type="transmembrane region" description="Helical" evidence="7">
    <location>
        <begin position="282"/>
        <end position="301"/>
    </location>
</feature>
<dbReference type="GO" id="GO:0031293">
    <property type="term" value="P:membrane protein intracellular domain proteolysis"/>
    <property type="evidence" value="ECO:0007669"/>
    <property type="project" value="TreeGrafter"/>
</dbReference>
<dbReference type="Pfam" id="PF02163">
    <property type="entry name" value="Peptidase_M50"/>
    <property type="match status" value="1"/>
</dbReference>
<dbReference type="GO" id="GO:0004222">
    <property type="term" value="F:metalloendopeptidase activity"/>
    <property type="evidence" value="ECO:0007669"/>
    <property type="project" value="InterPro"/>
</dbReference>
<feature type="transmembrane region" description="Helical" evidence="7">
    <location>
        <begin position="426"/>
        <end position="447"/>
    </location>
</feature>
<dbReference type="RefSeq" id="WP_226755439.1">
    <property type="nucleotide sequence ID" value="NZ_JAJATW010000037.1"/>
</dbReference>
<evidence type="ECO:0000313" key="10">
    <source>
        <dbReference type="Proteomes" id="UP001139095"/>
    </source>
</evidence>
<reference evidence="9" key="1">
    <citation type="submission" date="2021-10" db="EMBL/GenBank/DDBJ databases">
        <title>Marinomonas pontica sp. nov., isolated from the Black Sea.</title>
        <authorList>
            <person name="Zhao L.-H."/>
            <person name="Xue J.-H."/>
        </authorList>
    </citation>
    <scope>NUCLEOTIDE SEQUENCE</scope>
    <source>
        <strain evidence="9">E8</strain>
    </source>
</reference>
<protein>
    <recommendedName>
        <fullName evidence="8">Peptidase M50 domain-containing protein</fullName>
    </recommendedName>
</protein>
<name>A0A9X1LFQ9_9GAMM</name>
<comment type="similarity">
    <text evidence="3">Belongs to the peptidase M50B family.</text>
</comment>
<keyword evidence="4 7" id="KW-0812">Transmembrane</keyword>
<dbReference type="AlphaFoldDB" id="A0A9X1LFQ9"/>